<evidence type="ECO:0000313" key="2">
    <source>
        <dbReference type="Proteomes" id="UP001381693"/>
    </source>
</evidence>
<dbReference type="Proteomes" id="UP001381693">
    <property type="component" value="Unassembled WGS sequence"/>
</dbReference>
<evidence type="ECO:0000313" key="1">
    <source>
        <dbReference type="EMBL" id="KAK7069617.1"/>
    </source>
</evidence>
<organism evidence="1 2">
    <name type="scientific">Halocaridina rubra</name>
    <name type="common">Hawaiian red shrimp</name>
    <dbReference type="NCBI Taxonomy" id="373956"/>
    <lineage>
        <taxon>Eukaryota</taxon>
        <taxon>Metazoa</taxon>
        <taxon>Ecdysozoa</taxon>
        <taxon>Arthropoda</taxon>
        <taxon>Crustacea</taxon>
        <taxon>Multicrustacea</taxon>
        <taxon>Malacostraca</taxon>
        <taxon>Eumalacostraca</taxon>
        <taxon>Eucarida</taxon>
        <taxon>Decapoda</taxon>
        <taxon>Pleocyemata</taxon>
        <taxon>Caridea</taxon>
        <taxon>Atyoidea</taxon>
        <taxon>Atyidae</taxon>
        <taxon>Halocaridina</taxon>
    </lineage>
</organism>
<feature type="non-terminal residue" evidence="1">
    <location>
        <position position="1"/>
    </location>
</feature>
<keyword evidence="2" id="KW-1185">Reference proteome</keyword>
<reference evidence="1 2" key="1">
    <citation type="submission" date="2023-11" db="EMBL/GenBank/DDBJ databases">
        <title>Halocaridina rubra genome assembly.</title>
        <authorList>
            <person name="Smith C."/>
        </authorList>
    </citation>
    <scope>NUCLEOTIDE SEQUENCE [LARGE SCALE GENOMIC DNA]</scope>
    <source>
        <strain evidence="1">EP-1</strain>
        <tissue evidence="1">Whole</tissue>
    </source>
</reference>
<proteinExistence type="predicted"/>
<accession>A0AAN8WR86</accession>
<comment type="caution">
    <text evidence="1">The sequence shown here is derived from an EMBL/GenBank/DDBJ whole genome shotgun (WGS) entry which is preliminary data.</text>
</comment>
<dbReference type="EMBL" id="JAXCGZ010016030">
    <property type="protein sequence ID" value="KAK7069617.1"/>
    <property type="molecule type" value="Genomic_DNA"/>
</dbReference>
<protein>
    <submittedName>
        <fullName evidence="1">Uncharacterized protein</fullName>
    </submittedName>
</protein>
<name>A0AAN8WR86_HALRR</name>
<gene>
    <name evidence="1" type="ORF">SK128_023570</name>
</gene>
<dbReference type="AlphaFoldDB" id="A0AAN8WR86"/>
<sequence length="63" mass="7369">NIEYLYKHVQMRYRIRNGLDCRTYSADSTTTEDEDESFSCNASMLSDTTLSEREEVFDVFGDI</sequence>